<evidence type="ECO:0000313" key="3">
    <source>
        <dbReference type="Proteomes" id="UP000640531"/>
    </source>
</evidence>
<dbReference type="SUPFAM" id="SSF53474">
    <property type="entry name" value="alpha/beta-Hydrolases"/>
    <property type="match status" value="1"/>
</dbReference>
<keyword evidence="2" id="KW-0378">Hydrolase</keyword>
<dbReference type="InterPro" id="IPR000073">
    <property type="entry name" value="AB_hydrolase_1"/>
</dbReference>
<name>A0ABR8FCF4_9NOST</name>
<dbReference type="InterPro" id="IPR029058">
    <property type="entry name" value="AB_hydrolase_fold"/>
</dbReference>
<proteinExistence type="predicted"/>
<comment type="caution">
    <text evidence="2">The sequence shown here is derived from an EMBL/GenBank/DDBJ whole genome shotgun (WGS) entry which is preliminary data.</text>
</comment>
<dbReference type="PANTHER" id="PTHR43194:SF2">
    <property type="entry name" value="PEROXISOMAL MEMBRANE PROTEIN LPX1"/>
    <property type="match status" value="1"/>
</dbReference>
<dbReference type="Gene3D" id="3.40.50.1820">
    <property type="entry name" value="alpha/beta hydrolase"/>
    <property type="match status" value="1"/>
</dbReference>
<gene>
    <name evidence="2" type="ORF">H6G59_01355</name>
</gene>
<dbReference type="InterPro" id="IPR050228">
    <property type="entry name" value="Carboxylesterase_BioH"/>
</dbReference>
<protein>
    <submittedName>
        <fullName evidence="2">Alpha/beta hydrolase</fullName>
    </submittedName>
</protein>
<dbReference type="EMBL" id="JACJST010000001">
    <property type="protein sequence ID" value="MBD2566560.1"/>
    <property type="molecule type" value="Genomic_DNA"/>
</dbReference>
<accession>A0ABR8FCF4</accession>
<feature type="domain" description="AB hydrolase-1" evidence="1">
    <location>
        <begin position="34"/>
        <end position="266"/>
    </location>
</feature>
<dbReference type="GO" id="GO:0016787">
    <property type="term" value="F:hydrolase activity"/>
    <property type="evidence" value="ECO:0007669"/>
    <property type="project" value="UniProtKB-KW"/>
</dbReference>
<organism evidence="2 3">
    <name type="scientific">Anabaena lutea FACHB-196</name>
    <dbReference type="NCBI Taxonomy" id="2692881"/>
    <lineage>
        <taxon>Bacteria</taxon>
        <taxon>Bacillati</taxon>
        <taxon>Cyanobacteriota</taxon>
        <taxon>Cyanophyceae</taxon>
        <taxon>Nostocales</taxon>
        <taxon>Nostocaceae</taxon>
        <taxon>Anabaena</taxon>
    </lineage>
</organism>
<reference evidence="2 3" key="1">
    <citation type="journal article" date="2020" name="ISME J.">
        <title>Comparative genomics reveals insights into cyanobacterial evolution and habitat adaptation.</title>
        <authorList>
            <person name="Chen M.Y."/>
            <person name="Teng W.K."/>
            <person name="Zhao L."/>
            <person name="Hu C.X."/>
            <person name="Zhou Y.K."/>
            <person name="Han B.P."/>
            <person name="Song L.R."/>
            <person name="Shu W.S."/>
        </authorList>
    </citation>
    <scope>NUCLEOTIDE SEQUENCE [LARGE SCALE GENOMIC DNA]</scope>
    <source>
        <strain evidence="2 3">FACHB-196</strain>
    </source>
</reference>
<sequence>MSFDAQENHIQEYKTVELPQGILHYSDRGQGSILIFIHGALVNGGLWRDVVSLLEGEFRCIVPDLPLGAHIQPMNPDTDLTPPGIARLVADFITALDLDHVTLVGNDTGGAICQLVISQYPEKISGLVLTNCDALEIFPPQFFIPLLYAVHIPGFIFALAQLMRWGLARRALFGLLAHRRLEPEEESAYFTPLIRFSGVRHDLTKAVRGISNRYTLEAARSFPNFNKPVLIVWGEDDPFFTYNLAERLKNSFPHARLELVAKSRTFVPEDQPEVLAQLITSFAVPVTGSVVSE</sequence>
<dbReference type="PRINTS" id="PR00111">
    <property type="entry name" value="ABHYDROLASE"/>
</dbReference>
<evidence type="ECO:0000259" key="1">
    <source>
        <dbReference type="Pfam" id="PF00561"/>
    </source>
</evidence>
<dbReference type="PANTHER" id="PTHR43194">
    <property type="entry name" value="HYDROLASE ALPHA/BETA FOLD FAMILY"/>
    <property type="match status" value="1"/>
</dbReference>
<dbReference type="RefSeq" id="WP_190711376.1">
    <property type="nucleotide sequence ID" value="NZ_JACJST010000001.1"/>
</dbReference>
<dbReference type="Proteomes" id="UP000640531">
    <property type="component" value="Unassembled WGS sequence"/>
</dbReference>
<keyword evidence="3" id="KW-1185">Reference proteome</keyword>
<dbReference type="Pfam" id="PF00561">
    <property type="entry name" value="Abhydrolase_1"/>
    <property type="match status" value="1"/>
</dbReference>
<evidence type="ECO:0000313" key="2">
    <source>
        <dbReference type="EMBL" id="MBD2566560.1"/>
    </source>
</evidence>